<evidence type="ECO:0000256" key="1">
    <source>
        <dbReference type="ARBA" id="ARBA00008857"/>
    </source>
</evidence>
<evidence type="ECO:0000256" key="3">
    <source>
        <dbReference type="ARBA" id="ARBA00022679"/>
    </source>
</evidence>
<evidence type="ECO:0000256" key="9">
    <source>
        <dbReference type="PROSITE-ProRule" id="PRU01248"/>
    </source>
</evidence>
<dbReference type="InterPro" id="IPR011010">
    <property type="entry name" value="DNA_brk_join_enz"/>
</dbReference>
<gene>
    <name evidence="12" type="ORF">JENST_53</name>
</gene>
<dbReference type="InterPro" id="IPR013762">
    <property type="entry name" value="Integrase-like_cat_sf"/>
</dbReference>
<dbReference type="Gene3D" id="1.10.443.10">
    <property type="entry name" value="Intergrase catalytic core"/>
    <property type="match status" value="1"/>
</dbReference>
<evidence type="ECO:0000259" key="10">
    <source>
        <dbReference type="PROSITE" id="PS51898"/>
    </source>
</evidence>
<dbReference type="Pfam" id="PF02899">
    <property type="entry name" value="Phage_int_SAM_1"/>
    <property type="match status" value="1"/>
</dbReference>
<evidence type="ECO:0000256" key="8">
    <source>
        <dbReference type="ARBA" id="ARBA00023195"/>
    </source>
</evidence>
<keyword evidence="8" id="KW-1160">Virus entry into host cell</keyword>
<dbReference type="Pfam" id="PF00589">
    <property type="entry name" value="Phage_integrase"/>
    <property type="match status" value="1"/>
</dbReference>
<evidence type="ECO:0000256" key="7">
    <source>
        <dbReference type="ARBA" id="ARBA00023172"/>
    </source>
</evidence>
<dbReference type="GO" id="GO:0044826">
    <property type="term" value="P:viral genome integration into host DNA"/>
    <property type="evidence" value="ECO:0007669"/>
    <property type="project" value="UniProtKB-KW"/>
</dbReference>
<dbReference type="Proteomes" id="UP000208104">
    <property type="component" value="Segment"/>
</dbReference>
<dbReference type="SUPFAM" id="SSF56349">
    <property type="entry name" value="DNA breaking-rejoining enzymes"/>
    <property type="match status" value="1"/>
</dbReference>
<keyword evidence="6 9" id="KW-0238">DNA-binding</keyword>
<dbReference type="InterPro" id="IPR044068">
    <property type="entry name" value="CB"/>
</dbReference>
<name>A0A0K2CN82_9CAUD</name>
<keyword evidence="3" id="KW-0808">Transferase</keyword>
<dbReference type="PROSITE" id="PS51898">
    <property type="entry name" value="TYR_RECOMBINASE"/>
    <property type="match status" value="1"/>
</dbReference>
<dbReference type="InterPro" id="IPR010998">
    <property type="entry name" value="Integrase_recombinase_N"/>
</dbReference>
<proteinExistence type="inferred from homology"/>
<dbReference type="InterPro" id="IPR004107">
    <property type="entry name" value="Integrase_SAM-like_N"/>
</dbReference>
<dbReference type="GO" id="GO:0075713">
    <property type="term" value="P:establishment of integrated proviral latency"/>
    <property type="evidence" value="ECO:0007669"/>
    <property type="project" value="UniProtKB-KW"/>
</dbReference>
<keyword evidence="5" id="KW-0229">DNA integration</keyword>
<keyword evidence="4" id="KW-0378">Hydrolase</keyword>
<dbReference type="GO" id="GO:0006310">
    <property type="term" value="P:DNA recombination"/>
    <property type="evidence" value="ECO:0007669"/>
    <property type="project" value="UniProtKB-KW"/>
</dbReference>
<feature type="domain" description="Tyr recombinase" evidence="10">
    <location>
        <begin position="104"/>
        <end position="281"/>
    </location>
</feature>
<evidence type="ECO:0000313" key="13">
    <source>
        <dbReference type="Proteomes" id="UP000208104"/>
    </source>
</evidence>
<reference evidence="12 13" key="1">
    <citation type="journal article" date="2015" name="Genome Announc.">
        <title>Genome Sequences of Five Additional Brevibacillus laterosporus Bacteriophages.</title>
        <authorList>
            <person name="Merrill B.D."/>
            <person name="Berg J.A."/>
            <person name="Graves K.A."/>
            <person name="Ward A.T."/>
            <person name="Hilton J.A."/>
            <person name="Wake B.N."/>
            <person name="Grose J.H."/>
            <person name="Breakwell D.P."/>
            <person name="Burnett S.H."/>
        </authorList>
    </citation>
    <scope>NUCLEOTIDE SEQUENCE [LARGE SCALE GENOMIC DNA]</scope>
</reference>
<evidence type="ECO:0000256" key="5">
    <source>
        <dbReference type="ARBA" id="ARBA00022908"/>
    </source>
</evidence>
<dbReference type="GeneID" id="26626001"/>
<evidence type="ECO:0000256" key="6">
    <source>
        <dbReference type="ARBA" id="ARBA00023125"/>
    </source>
</evidence>
<dbReference type="RefSeq" id="YP_009199114.1">
    <property type="nucleotide sequence ID" value="NC_028805.1"/>
</dbReference>
<dbReference type="InterPro" id="IPR050090">
    <property type="entry name" value="Tyrosine_recombinase_XerCD"/>
</dbReference>
<evidence type="ECO:0000259" key="11">
    <source>
        <dbReference type="PROSITE" id="PS51900"/>
    </source>
</evidence>
<sequence>MNYVESFKLYLQTDKNSSKHTIDSYERDIINFLDFEKTPKDVTEITPSHIRMYIAHLDVLGRARSSINRMLCSLKTFFKYLVDIEHAVKDSPAAQVKCGKKEKPLPKAISKTDVNSLITTATEHRLKDQLIIELLYGLGGRVSEIAKIRVEDINFEEGFIRMKGKGKKTRENPIHAGCLELIKLFMFKHKITSGWLLPSKLDPSAPMSREGIYKVVKRVASISGIDPRAVSPHVFRHSYATHLLDNGCDMAIVQEYLGHEDIATTKIYAQISKKNKKETFAKYHPLANTI</sequence>
<evidence type="ECO:0000313" key="12">
    <source>
        <dbReference type="EMBL" id="ALA07183.1"/>
    </source>
</evidence>
<feature type="domain" description="Core-binding (CB)" evidence="11">
    <location>
        <begin position="1"/>
        <end position="82"/>
    </location>
</feature>
<keyword evidence="13" id="KW-1185">Reference proteome</keyword>
<dbReference type="GO" id="GO:0016740">
    <property type="term" value="F:transferase activity"/>
    <property type="evidence" value="ECO:0007669"/>
    <property type="project" value="UniProtKB-KW"/>
</dbReference>
<evidence type="ECO:0000256" key="4">
    <source>
        <dbReference type="ARBA" id="ARBA00022801"/>
    </source>
</evidence>
<dbReference type="PANTHER" id="PTHR30349">
    <property type="entry name" value="PHAGE INTEGRASE-RELATED"/>
    <property type="match status" value="1"/>
</dbReference>
<keyword evidence="7" id="KW-0233">DNA recombination</keyword>
<dbReference type="InterPro" id="IPR002104">
    <property type="entry name" value="Integrase_catalytic"/>
</dbReference>
<accession>A0A0K2CN82</accession>
<organism evidence="12 13">
    <name type="scientific">Brevibacillus phage Jenst</name>
    <dbReference type="NCBI Taxonomy" id="1691954"/>
    <lineage>
        <taxon>Viruses</taxon>
        <taxon>Duplodnaviria</taxon>
        <taxon>Heunggongvirae</taxon>
        <taxon>Uroviricota</taxon>
        <taxon>Caudoviricetes</taxon>
        <taxon>Jenstvirus</taxon>
        <taxon>Jenstvirus jenst</taxon>
    </lineage>
</organism>
<dbReference type="KEGG" id="vg:26626001"/>
<dbReference type="EMBL" id="KT151955">
    <property type="protein sequence ID" value="ALA07183.1"/>
    <property type="molecule type" value="Genomic_DNA"/>
</dbReference>
<dbReference type="GO" id="GO:0015074">
    <property type="term" value="P:DNA integration"/>
    <property type="evidence" value="ECO:0007669"/>
    <property type="project" value="UniProtKB-KW"/>
</dbReference>
<keyword evidence="8" id="KW-1179">Viral genome integration</keyword>
<comment type="similarity">
    <text evidence="1">Belongs to the 'phage' integrase family.</text>
</comment>
<dbReference type="Gene3D" id="1.10.150.130">
    <property type="match status" value="1"/>
</dbReference>
<evidence type="ECO:0000256" key="2">
    <source>
        <dbReference type="ARBA" id="ARBA00016082"/>
    </source>
</evidence>
<dbReference type="GO" id="GO:0003677">
    <property type="term" value="F:DNA binding"/>
    <property type="evidence" value="ECO:0007669"/>
    <property type="project" value="UniProtKB-UniRule"/>
</dbReference>
<dbReference type="GO" id="GO:0016787">
    <property type="term" value="F:hydrolase activity"/>
    <property type="evidence" value="ECO:0007669"/>
    <property type="project" value="UniProtKB-KW"/>
</dbReference>
<dbReference type="PROSITE" id="PS51900">
    <property type="entry name" value="CB"/>
    <property type="match status" value="1"/>
</dbReference>
<dbReference type="OrthoDB" id="3834at10239"/>
<dbReference type="PANTHER" id="PTHR30349:SF81">
    <property type="entry name" value="TYROSINE RECOMBINASE XERC"/>
    <property type="match status" value="1"/>
</dbReference>
<protein>
    <recommendedName>
        <fullName evidence="2">Integrase</fullName>
    </recommendedName>
</protein>